<dbReference type="NCBIfam" id="NF003556">
    <property type="entry name" value="PRK05222.1"/>
    <property type="match status" value="1"/>
</dbReference>
<dbReference type="SUPFAM" id="SSF51726">
    <property type="entry name" value="UROD/MetE-like"/>
    <property type="match status" value="2"/>
</dbReference>
<feature type="binding site" evidence="10 11">
    <location>
        <position position="571"/>
    </location>
    <ligand>
        <name>5-methyltetrahydropteroyltri-L-glutamate</name>
        <dbReference type="ChEBI" id="CHEBI:58207"/>
    </ligand>
</feature>
<feature type="binding site" evidence="10 11">
    <location>
        <begin position="525"/>
        <end position="526"/>
    </location>
    <ligand>
        <name>5-methyltetrahydropteroyltri-L-glutamate</name>
        <dbReference type="ChEBI" id="CHEBI:58207"/>
    </ligand>
</feature>
<evidence type="ECO:0000256" key="7">
    <source>
        <dbReference type="ARBA" id="ARBA00022723"/>
    </source>
</evidence>
<feature type="binding site" evidence="12">
    <location>
        <position position="736"/>
    </location>
    <ligand>
        <name>Zn(2+)</name>
        <dbReference type="ChEBI" id="CHEBI:29105"/>
        <label>1</label>
        <note>catalytic</note>
    </ligand>
</feature>
<dbReference type="CDD" id="cd03311">
    <property type="entry name" value="CIMS_C_terminal_like"/>
    <property type="match status" value="1"/>
</dbReference>
<proteinExistence type="inferred from homology"/>
<keyword evidence="10" id="KW-0677">Repeat</keyword>
<feature type="binding site" evidence="10 11">
    <location>
        <begin position="441"/>
        <end position="443"/>
    </location>
    <ligand>
        <name>L-methionine</name>
        <dbReference type="ChEBI" id="CHEBI:57844"/>
    </ligand>
</feature>
<keyword evidence="17" id="KW-1185">Reference proteome</keyword>
<feature type="domain" description="Cobalamin-independent methionine synthase MetE C-terminal/archaeal" evidence="14">
    <location>
        <begin position="436"/>
        <end position="758"/>
    </location>
</feature>
<comment type="similarity">
    <text evidence="3 10">Belongs to the vitamin-B12 independent methionine synthase family.</text>
</comment>
<feature type="binding site" evidence="10">
    <location>
        <begin position="16"/>
        <end position="19"/>
    </location>
    <ligand>
        <name>5-methyltetrahydropteroyltri-L-glutamate</name>
        <dbReference type="ChEBI" id="CHEBI:58207"/>
    </ligand>
</feature>
<feature type="binding site" evidence="10">
    <location>
        <position position="122"/>
    </location>
    <ligand>
        <name>5-methyltetrahydropteroyltri-L-glutamate</name>
        <dbReference type="ChEBI" id="CHEBI:58207"/>
    </ligand>
</feature>
<evidence type="ECO:0000259" key="14">
    <source>
        <dbReference type="Pfam" id="PF01717"/>
    </source>
</evidence>
<evidence type="ECO:0000256" key="13">
    <source>
        <dbReference type="PIRSR" id="PIRSR000382-3"/>
    </source>
</evidence>
<comment type="pathway">
    <text evidence="2 10">Amino-acid biosynthesis; L-methionine biosynthesis via de novo pathway; L-methionine from L-homocysteine (MetE route): step 1/1.</text>
</comment>
<feature type="binding site" evidence="10 11">
    <location>
        <begin position="441"/>
        <end position="443"/>
    </location>
    <ligand>
        <name>L-homocysteine</name>
        <dbReference type="ChEBI" id="CHEBI:58199"/>
    </ligand>
</feature>
<evidence type="ECO:0000256" key="3">
    <source>
        <dbReference type="ARBA" id="ARBA00009553"/>
    </source>
</evidence>
<evidence type="ECO:0000256" key="12">
    <source>
        <dbReference type="PIRSR" id="PIRSR000382-2"/>
    </source>
</evidence>
<feature type="binding site" evidence="10">
    <location>
        <position position="653"/>
    </location>
    <ligand>
        <name>Zn(2+)</name>
        <dbReference type="ChEBI" id="CHEBI:29105"/>
        <note>catalytic</note>
    </ligand>
</feature>
<dbReference type="InterPro" id="IPR038071">
    <property type="entry name" value="UROD/MetE-like_sf"/>
</dbReference>
<feature type="binding site" evidence="10 11">
    <location>
        <position position="609"/>
    </location>
    <ligand>
        <name>L-methionine</name>
        <dbReference type="ChEBI" id="CHEBI:57844"/>
    </ligand>
</feature>
<dbReference type="HOGENOM" id="CLU_013175_0_0_4"/>
<feature type="binding site" evidence="11">
    <location>
        <position position="127"/>
    </location>
    <ligand>
        <name>5-methyltetrahydropteroyltri-L-glutamate</name>
        <dbReference type="ChEBI" id="CHEBI:58207"/>
    </ligand>
</feature>
<evidence type="ECO:0000256" key="8">
    <source>
        <dbReference type="ARBA" id="ARBA00022833"/>
    </source>
</evidence>
<dbReference type="Pfam" id="PF08267">
    <property type="entry name" value="Meth_synt_1"/>
    <property type="match status" value="1"/>
</dbReference>
<feature type="domain" description="Cobalamin-independent methionine synthase MetE N-terminal" evidence="15">
    <location>
        <begin position="4"/>
        <end position="315"/>
    </location>
</feature>
<dbReference type="Proteomes" id="UP000003973">
    <property type="component" value="Unassembled WGS sequence"/>
</dbReference>
<dbReference type="Pfam" id="PF01717">
    <property type="entry name" value="Meth_synt_2"/>
    <property type="match status" value="1"/>
</dbReference>
<organism evidence="16 17">
    <name type="scientific">Oxalobacter paraformigenes</name>
    <dbReference type="NCBI Taxonomy" id="556268"/>
    <lineage>
        <taxon>Bacteria</taxon>
        <taxon>Pseudomonadati</taxon>
        <taxon>Pseudomonadota</taxon>
        <taxon>Betaproteobacteria</taxon>
        <taxon>Burkholderiales</taxon>
        <taxon>Oxalobacteraceae</taxon>
        <taxon>Oxalobacter</taxon>
    </lineage>
</organism>
<dbReference type="GO" id="GO:0009086">
    <property type="term" value="P:methionine biosynthetic process"/>
    <property type="evidence" value="ECO:0007669"/>
    <property type="project" value="UniProtKB-UniRule"/>
</dbReference>
<dbReference type="GO" id="GO:0003871">
    <property type="term" value="F:5-methyltetrahydropteroyltriglutamate-homocysteine S-methyltransferase activity"/>
    <property type="evidence" value="ECO:0007669"/>
    <property type="project" value="UniProtKB-UniRule"/>
</dbReference>
<dbReference type="InterPro" id="IPR002629">
    <property type="entry name" value="Met_Synth_C/arc"/>
</dbReference>
<feature type="binding site" evidence="10">
    <location>
        <position position="615"/>
    </location>
    <ligand>
        <name>5-methyltetrahydropteroyltri-L-glutamate</name>
        <dbReference type="ChEBI" id="CHEBI:58207"/>
    </ligand>
</feature>
<keyword evidence="9 10" id="KW-0486">Methionine biosynthesis</keyword>
<accession>C3X2D9</accession>
<dbReference type="HAMAP" id="MF_00172">
    <property type="entry name" value="Meth_synth"/>
    <property type="match status" value="1"/>
</dbReference>
<evidence type="ECO:0000256" key="5">
    <source>
        <dbReference type="ARBA" id="ARBA00022605"/>
    </source>
</evidence>
<dbReference type="PANTHER" id="PTHR30519">
    <property type="entry name" value="5-METHYLTETRAHYDROPTEROYLTRIGLUTAMATE--HOMOCYSTEINE METHYLTRANSFERASE"/>
    <property type="match status" value="1"/>
</dbReference>
<feature type="binding site" evidence="12">
    <location>
        <position position="653"/>
    </location>
    <ligand>
        <name>Zn(2+)</name>
        <dbReference type="ChEBI" id="CHEBI:29105"/>
        <label>1</label>
        <note>catalytic</note>
    </ligand>
</feature>
<sequence>MVCSHILGFPRMGAQREWKTALETYWKSGSGAACAEPDAESLVRMGKQLRASHWALQKKAGLDWVTVGDFACYDHVLNHIQLLGCEPARFGFTEDMSELDRYFAMARGSLREEGGQALSMTKWFDTNYHYLVPEFLPDTVFSLHSERLFDEVKEAQALGYPVKAVLLGPVSFLYLGREKTDGFDRLSLLPKLLPVYREILERLHREGVRWVQIDEPVLGLDIGEKWLAVYEKTYAELAKEPVRLLLTTYFSSLSGHIGMICRLPVDGLHVDAVRGAADLQEIAARWPSEKVLSVGVIDGRNIWKADLDKALALLKAPELARRGNLWIAPSCSLLHVPFSLEAETAMDFRLKQCLAFAVEKLDEVHALKEALEKGDAAIGKALDSSRKTVAFRKGDWVHNAQLAKRVGKLAEDADRRKSVFSIRQALQRKRFRLPAFPTTTIGSFPQTPEIRSVRASFKRGILDEAGYREAMQKEIAFCIAQQEKLGLDVFVHGEPERNDMVEYFAEFLDGMAMTANGWVQSYGSRCVKPPVIYGDVSRPKPMTVEWIRYAQSLTDKPVKAMLTGPVTILQWSFVRDDEKRSVVADQIALAIRDEVADLERAGVGIVQIDEPGLREGLPLRRRNWREYLDWACRAFRIASCGVEDETQVHTHMCYAEFNDIMPDIAALDADVITLEASRGDMTLLQGFSDFRYPNEVGPGVYDIHSPRVPSVKEIVGLLKQASAVIPADRLWVNPDCGLKTRQWKEAFAALENMVKSARLMRETVY</sequence>
<comment type="cofactor">
    <cofactor evidence="10">
        <name>Zn(2+)</name>
        <dbReference type="ChEBI" id="CHEBI:29105"/>
    </cofactor>
    <text evidence="10">Binds 1 zinc ion per subunit.</text>
</comment>
<keyword evidence="4 10" id="KW-0489">Methyltransferase</keyword>
<feature type="binding site" evidence="12">
    <location>
        <position position="651"/>
    </location>
    <ligand>
        <name>Zn(2+)</name>
        <dbReference type="ChEBI" id="CHEBI:29105"/>
        <label>1</label>
        <note>catalytic</note>
    </ligand>
</feature>
<feature type="binding site" evidence="10">
    <location>
        <position position="494"/>
    </location>
    <ligand>
        <name>L-homocysteine</name>
        <dbReference type="ChEBI" id="CHEBI:58199"/>
    </ligand>
</feature>
<comment type="cofactor">
    <cofactor evidence="12">
        <name>Zn(2+)</name>
        <dbReference type="ChEBI" id="CHEBI:29105"/>
    </cofactor>
    <text evidence="12">Binds 2 Zn(2+) ions per subunit.</text>
</comment>
<feature type="binding site" evidence="10 11">
    <location>
        <position position="609"/>
    </location>
    <ligand>
        <name>L-homocysteine</name>
        <dbReference type="ChEBI" id="CHEBI:58199"/>
    </ligand>
</feature>
<evidence type="ECO:0000313" key="17">
    <source>
        <dbReference type="Proteomes" id="UP000003973"/>
    </source>
</evidence>
<feature type="binding site" evidence="10">
    <location>
        <position position="651"/>
    </location>
    <ligand>
        <name>Zn(2+)</name>
        <dbReference type="ChEBI" id="CHEBI:29105"/>
        <note>catalytic</note>
    </ligand>
</feature>
<feature type="binding site" evidence="10">
    <location>
        <position position="736"/>
    </location>
    <ligand>
        <name>Zn(2+)</name>
        <dbReference type="ChEBI" id="CHEBI:29105"/>
        <note>catalytic</note>
    </ligand>
</feature>
<dbReference type="GO" id="GO:0008270">
    <property type="term" value="F:zinc ion binding"/>
    <property type="evidence" value="ECO:0007669"/>
    <property type="project" value="InterPro"/>
</dbReference>
<dbReference type="CDD" id="cd03312">
    <property type="entry name" value="CIMS_N_terminal_like"/>
    <property type="match status" value="1"/>
</dbReference>
<dbReference type="PIRSF" id="PIRSF000382">
    <property type="entry name" value="MeTrfase_B12_ind"/>
    <property type="match status" value="1"/>
</dbReference>
<evidence type="ECO:0000256" key="2">
    <source>
        <dbReference type="ARBA" id="ARBA00004681"/>
    </source>
</evidence>
<keyword evidence="5 10" id="KW-0028">Amino-acid biosynthesis</keyword>
<evidence type="ECO:0000256" key="4">
    <source>
        <dbReference type="ARBA" id="ARBA00022603"/>
    </source>
</evidence>
<dbReference type="Gene3D" id="3.20.20.210">
    <property type="match status" value="2"/>
</dbReference>
<dbReference type="InterPro" id="IPR006276">
    <property type="entry name" value="Cobalamin-indep_Met_synthase"/>
</dbReference>
<evidence type="ECO:0000256" key="10">
    <source>
        <dbReference type="HAMAP-Rule" id="MF_00172"/>
    </source>
</evidence>
<evidence type="ECO:0000256" key="6">
    <source>
        <dbReference type="ARBA" id="ARBA00022679"/>
    </source>
</evidence>
<dbReference type="UniPathway" id="UPA00051">
    <property type="reaction ID" value="UER00082"/>
</dbReference>
<evidence type="ECO:0000256" key="9">
    <source>
        <dbReference type="ARBA" id="ARBA00023167"/>
    </source>
</evidence>
<reference evidence="16" key="1">
    <citation type="submission" date="2011-10" db="EMBL/GenBank/DDBJ databases">
        <title>The Genome Sequence of Oxalobacter formigenes HOxBLS.</title>
        <authorList>
            <consortium name="The Broad Institute Genome Sequencing Platform"/>
            <person name="Earl A."/>
            <person name="Ward D."/>
            <person name="Feldgarden M."/>
            <person name="Gevers D."/>
            <person name="Allison M.J."/>
            <person name="Humphrey S."/>
            <person name="Young S.K."/>
            <person name="Zeng Q."/>
            <person name="Gargeya S."/>
            <person name="Fitzgerald M."/>
            <person name="Haas B."/>
            <person name="Abouelleil A."/>
            <person name="Alvarado L."/>
            <person name="Arachchi H.M."/>
            <person name="Berlin A."/>
            <person name="Brown A."/>
            <person name="Chapman S.B."/>
            <person name="Chen Z."/>
            <person name="Dunbar C."/>
            <person name="Freedman E."/>
            <person name="Gearin G."/>
            <person name="Goldberg J."/>
            <person name="Griggs A."/>
            <person name="Gujja S."/>
            <person name="Heiman D."/>
            <person name="Howarth C."/>
            <person name="Larson L."/>
            <person name="Lui A."/>
            <person name="MacDonald P.J.P."/>
            <person name="Montmayeur A."/>
            <person name="Murphy C."/>
            <person name="Neiman D."/>
            <person name="Pearson M."/>
            <person name="Priest M."/>
            <person name="Roberts A."/>
            <person name="Saif S."/>
            <person name="Shea T."/>
            <person name="Shenoy N."/>
            <person name="Sisk P."/>
            <person name="Stolte C."/>
            <person name="Sykes S."/>
            <person name="Wortman J."/>
            <person name="Nusbaum C."/>
            <person name="Birren B."/>
        </authorList>
    </citation>
    <scope>NUCLEOTIDE SEQUENCE [LARGE SCALE GENOMIC DNA]</scope>
    <source>
        <strain evidence="16">HOxBLS</strain>
    </source>
</reference>
<feature type="binding site" evidence="11">
    <location>
        <position position="19"/>
    </location>
    <ligand>
        <name>5-methyltetrahydropteroyltri-L-glutamate</name>
        <dbReference type="ChEBI" id="CHEBI:58207"/>
    </ligand>
</feature>
<dbReference type="AlphaFoldDB" id="C3X2D9"/>
<evidence type="ECO:0000256" key="1">
    <source>
        <dbReference type="ARBA" id="ARBA00002777"/>
    </source>
</evidence>
<dbReference type="EMBL" id="ACDP02000026">
    <property type="protein sequence ID" value="EEO27375.2"/>
    <property type="molecule type" value="Genomic_DNA"/>
</dbReference>
<evidence type="ECO:0000259" key="15">
    <source>
        <dbReference type="Pfam" id="PF08267"/>
    </source>
</evidence>
<keyword evidence="6 10" id="KW-0808">Transferase</keyword>
<dbReference type="EC" id="2.1.1.14" evidence="10"/>
<comment type="catalytic activity">
    <reaction evidence="10">
        <text>5-methyltetrahydropteroyltri-L-glutamate + L-homocysteine = tetrahydropteroyltri-L-glutamate + L-methionine</text>
        <dbReference type="Rhea" id="RHEA:21196"/>
        <dbReference type="ChEBI" id="CHEBI:57844"/>
        <dbReference type="ChEBI" id="CHEBI:58140"/>
        <dbReference type="ChEBI" id="CHEBI:58199"/>
        <dbReference type="ChEBI" id="CHEBI:58207"/>
        <dbReference type="EC" id="2.1.1.14"/>
    </reaction>
</comment>
<name>C3X2D9_9BURK</name>
<dbReference type="GO" id="GO:0032259">
    <property type="term" value="P:methylation"/>
    <property type="evidence" value="ECO:0007669"/>
    <property type="project" value="UniProtKB-KW"/>
</dbReference>
<feature type="binding site" evidence="10">
    <location>
        <position position="675"/>
    </location>
    <ligand>
        <name>Zn(2+)</name>
        <dbReference type="ChEBI" id="CHEBI:29105"/>
        <note>catalytic</note>
    </ligand>
</feature>
<feature type="binding site" evidence="10 11">
    <location>
        <position position="494"/>
    </location>
    <ligand>
        <name>L-methionine</name>
        <dbReference type="ChEBI" id="CHEBI:57844"/>
    </ligand>
</feature>
<protein>
    <recommendedName>
        <fullName evidence="10">5-methyltetrahydropteroyltriglutamate--homocysteine methyltransferase</fullName>
        <ecNumber evidence="10">2.1.1.14</ecNumber>
    </recommendedName>
    <alternativeName>
        <fullName evidence="10">Cobalamin-independent methionine synthase</fullName>
    </alternativeName>
    <alternativeName>
        <fullName evidence="10">Methionine synthase, vitamin-B12 independent isozyme</fullName>
    </alternativeName>
</protein>
<dbReference type="eggNOG" id="COG0620">
    <property type="taxonomic scope" value="Bacteria"/>
</dbReference>
<dbReference type="RefSeq" id="WP_020995223.1">
    <property type="nucleotide sequence ID" value="NZ_CABMNL010000001.1"/>
</dbReference>
<evidence type="ECO:0000256" key="11">
    <source>
        <dbReference type="PIRSR" id="PIRSR000382-1"/>
    </source>
</evidence>
<comment type="function">
    <text evidence="1 10">Catalyzes the transfer of a methyl group from 5-methyltetrahydrofolate to homocysteine resulting in methionine formation.</text>
</comment>
<dbReference type="NCBIfam" id="TIGR01371">
    <property type="entry name" value="met_syn_B12ind"/>
    <property type="match status" value="1"/>
</dbReference>
<evidence type="ECO:0000313" key="16">
    <source>
        <dbReference type="EMBL" id="EEO27375.2"/>
    </source>
</evidence>
<comment type="caution">
    <text evidence="16">The sequence shown here is derived from an EMBL/GenBank/DDBJ whole genome shotgun (WGS) entry which is preliminary data.</text>
</comment>
<feature type="binding site" evidence="12">
    <location>
        <position position="675"/>
    </location>
    <ligand>
        <name>Zn(2+)</name>
        <dbReference type="ChEBI" id="CHEBI:29105"/>
        <label>1</label>
        <note>catalytic</note>
    </ligand>
</feature>
<feature type="active site" description="Proton donor" evidence="10 13">
    <location>
        <position position="704"/>
    </location>
</feature>
<keyword evidence="8 10" id="KW-0862">Zinc</keyword>
<dbReference type="InterPro" id="IPR013215">
    <property type="entry name" value="Cbl-indep_Met_Synth_N"/>
</dbReference>
<gene>
    <name evidence="10" type="primary">metE</name>
    <name evidence="16" type="ORF">OFAG_00528</name>
</gene>
<keyword evidence="7 10" id="KW-0479">Metal-binding</keyword>